<reference evidence="2" key="1">
    <citation type="submission" date="2018-12" db="EMBL/GenBank/DDBJ databases">
        <title>A new species of lactobacillus.</title>
        <authorList>
            <person name="Jian Y."/>
            <person name="Xin L."/>
            <person name="Hong Z.J."/>
            <person name="Ming L.Z."/>
            <person name="Hong X.Z."/>
        </authorList>
    </citation>
    <scope>NUCLEOTIDE SEQUENCE [LARGE SCALE GENOMIC DNA]</scope>
    <source>
        <strain evidence="2">HSLZ-75</strain>
    </source>
</reference>
<dbReference type="RefSeq" id="WP_133441613.1">
    <property type="nucleotide sequence ID" value="NZ_CP034726.1"/>
</dbReference>
<keyword evidence="2" id="KW-1185">Reference proteome</keyword>
<evidence type="ECO:0000313" key="2">
    <source>
        <dbReference type="Proteomes" id="UP000294321"/>
    </source>
</evidence>
<organism evidence="1 2">
    <name type="scientific">Acetilactobacillus jinshanensis</name>
    <dbReference type="NCBI Taxonomy" id="1720083"/>
    <lineage>
        <taxon>Bacteria</taxon>
        <taxon>Bacillati</taxon>
        <taxon>Bacillota</taxon>
        <taxon>Bacilli</taxon>
        <taxon>Lactobacillales</taxon>
        <taxon>Lactobacillaceae</taxon>
        <taxon>Acetilactobacillus</taxon>
    </lineage>
</organism>
<protein>
    <submittedName>
        <fullName evidence="1">Uncharacterized protein</fullName>
    </submittedName>
</protein>
<name>A0A4P6ZK28_9LACO</name>
<gene>
    <name evidence="1" type="ORF">ELX58_02595</name>
</gene>
<dbReference type="EMBL" id="CP034726">
    <property type="protein sequence ID" value="QBP18056.1"/>
    <property type="molecule type" value="Genomic_DNA"/>
</dbReference>
<accession>A0A4P6ZK28</accession>
<evidence type="ECO:0000313" key="1">
    <source>
        <dbReference type="EMBL" id="QBP18056.1"/>
    </source>
</evidence>
<dbReference type="KEGG" id="lji:ELX58_02595"/>
<dbReference type="AlphaFoldDB" id="A0A4P6ZK28"/>
<sequence length="176" mass="20096">MLNLENLTDDMKKQPYGLNVRLLPLDAYHYVVTLVNFAHLQVSDTKALGFSINLHFTVDDHNDIHFNDDGNLLKVAVESVKIIYNLQLKQTKLQKINVIPIYSGGLVRYMNNPHSMFSYLKPINKRGTIVQHFKTHGYPNLKKAIAEYAVMALSIIHYAEVVIKNKALESGNHHEN</sequence>
<proteinExistence type="predicted"/>
<dbReference type="Proteomes" id="UP000294321">
    <property type="component" value="Chromosome"/>
</dbReference>